<keyword evidence="7" id="KW-1185">Reference proteome</keyword>
<dbReference type="PANTHER" id="PTHR43537">
    <property type="entry name" value="TRANSCRIPTIONAL REGULATOR, GNTR FAMILY"/>
    <property type="match status" value="1"/>
</dbReference>
<dbReference type="SUPFAM" id="SSF48008">
    <property type="entry name" value="GntR ligand-binding domain-like"/>
    <property type="match status" value="1"/>
</dbReference>
<evidence type="ECO:0000313" key="7">
    <source>
        <dbReference type="Proteomes" id="UP001595528"/>
    </source>
</evidence>
<keyword evidence="3" id="KW-0804">Transcription</keyword>
<evidence type="ECO:0000256" key="2">
    <source>
        <dbReference type="ARBA" id="ARBA00023125"/>
    </source>
</evidence>
<feature type="domain" description="HTH gntR-type" evidence="5">
    <location>
        <begin position="20"/>
        <end position="87"/>
    </location>
</feature>
<accession>A0ABV7KV66</accession>
<dbReference type="PANTHER" id="PTHR43537:SF5">
    <property type="entry name" value="UXU OPERON TRANSCRIPTIONAL REGULATOR"/>
    <property type="match status" value="1"/>
</dbReference>
<dbReference type="InterPro" id="IPR036390">
    <property type="entry name" value="WH_DNA-bd_sf"/>
</dbReference>
<dbReference type="InterPro" id="IPR008920">
    <property type="entry name" value="TF_FadR/GntR_C"/>
</dbReference>
<feature type="region of interest" description="Disordered" evidence="4">
    <location>
        <begin position="244"/>
        <end position="271"/>
    </location>
</feature>
<dbReference type="Gene3D" id="1.10.10.10">
    <property type="entry name" value="Winged helix-like DNA-binding domain superfamily/Winged helix DNA-binding domain"/>
    <property type="match status" value="1"/>
</dbReference>
<reference evidence="7" key="1">
    <citation type="journal article" date="2019" name="Int. J. Syst. Evol. Microbiol.">
        <title>The Global Catalogue of Microorganisms (GCM) 10K type strain sequencing project: providing services to taxonomists for standard genome sequencing and annotation.</title>
        <authorList>
            <consortium name="The Broad Institute Genomics Platform"/>
            <consortium name="The Broad Institute Genome Sequencing Center for Infectious Disease"/>
            <person name="Wu L."/>
            <person name="Ma J."/>
        </authorList>
    </citation>
    <scope>NUCLEOTIDE SEQUENCE [LARGE SCALE GENOMIC DNA]</scope>
    <source>
        <strain evidence="7">KCTC 42964</strain>
    </source>
</reference>
<keyword evidence="2" id="KW-0238">DNA-binding</keyword>
<dbReference type="SUPFAM" id="SSF46785">
    <property type="entry name" value="Winged helix' DNA-binding domain"/>
    <property type="match status" value="1"/>
</dbReference>
<evidence type="ECO:0000259" key="5">
    <source>
        <dbReference type="PROSITE" id="PS50949"/>
    </source>
</evidence>
<keyword evidence="1" id="KW-0805">Transcription regulation</keyword>
<proteinExistence type="predicted"/>
<dbReference type="Pfam" id="PF07729">
    <property type="entry name" value="FCD"/>
    <property type="match status" value="1"/>
</dbReference>
<dbReference type="Pfam" id="PF00392">
    <property type="entry name" value="GntR"/>
    <property type="match status" value="1"/>
</dbReference>
<dbReference type="PROSITE" id="PS50949">
    <property type="entry name" value="HTH_GNTR"/>
    <property type="match status" value="1"/>
</dbReference>
<dbReference type="InterPro" id="IPR036388">
    <property type="entry name" value="WH-like_DNA-bd_sf"/>
</dbReference>
<dbReference type="InterPro" id="IPR011711">
    <property type="entry name" value="GntR_C"/>
</dbReference>
<dbReference type="SMART" id="SM00345">
    <property type="entry name" value="HTH_GNTR"/>
    <property type="match status" value="1"/>
</dbReference>
<dbReference type="Gene3D" id="1.20.120.530">
    <property type="entry name" value="GntR ligand-binding domain-like"/>
    <property type="match status" value="1"/>
</dbReference>
<protein>
    <submittedName>
        <fullName evidence="6">GntR family transcriptional regulator</fullName>
    </submittedName>
</protein>
<sequence>MPLPPMSLPAPPADLEARHPHRHDRAFAYMRHLLLDGGLEPGQAISSEGVAAALDISRAPVTDAIKRLVGDGFLTVIPQVGCRVNAPGPRDVADFFRLFARAEAVILGLAAERRSDAEAEALDRLAADLERDFRALRKADSGGPALRALNRRRYEALHAIAGSPIAGDLVANMWDRSDFYIRIAYGAFVQAAAVHRANQAICRAVIAGDPAAAMAATEDYLAKVGEATADRLAAADQPSRTVALGLDPRAHSASGAARRRMRNGSSGRARG</sequence>
<gene>
    <name evidence="6" type="ORF">ACFOGJ_03425</name>
</gene>
<dbReference type="Proteomes" id="UP001595528">
    <property type="component" value="Unassembled WGS sequence"/>
</dbReference>
<dbReference type="RefSeq" id="WP_379898147.1">
    <property type="nucleotide sequence ID" value="NZ_JBHRTR010000009.1"/>
</dbReference>
<dbReference type="EMBL" id="JBHRTR010000009">
    <property type="protein sequence ID" value="MFC3226263.1"/>
    <property type="molecule type" value="Genomic_DNA"/>
</dbReference>
<organism evidence="6 7">
    <name type="scientific">Marinibaculum pumilum</name>
    <dbReference type="NCBI Taxonomy" id="1766165"/>
    <lineage>
        <taxon>Bacteria</taxon>
        <taxon>Pseudomonadati</taxon>
        <taxon>Pseudomonadota</taxon>
        <taxon>Alphaproteobacteria</taxon>
        <taxon>Rhodospirillales</taxon>
        <taxon>Rhodospirillaceae</taxon>
        <taxon>Marinibaculum</taxon>
    </lineage>
</organism>
<dbReference type="SMART" id="SM00895">
    <property type="entry name" value="FCD"/>
    <property type="match status" value="1"/>
</dbReference>
<evidence type="ECO:0000256" key="4">
    <source>
        <dbReference type="SAM" id="MobiDB-lite"/>
    </source>
</evidence>
<comment type="caution">
    <text evidence="6">The sequence shown here is derived from an EMBL/GenBank/DDBJ whole genome shotgun (WGS) entry which is preliminary data.</text>
</comment>
<name>A0ABV7KV66_9PROT</name>
<evidence type="ECO:0000313" key="6">
    <source>
        <dbReference type="EMBL" id="MFC3226263.1"/>
    </source>
</evidence>
<dbReference type="InterPro" id="IPR000524">
    <property type="entry name" value="Tscrpt_reg_HTH_GntR"/>
</dbReference>
<evidence type="ECO:0000256" key="1">
    <source>
        <dbReference type="ARBA" id="ARBA00023015"/>
    </source>
</evidence>
<evidence type="ECO:0000256" key="3">
    <source>
        <dbReference type="ARBA" id="ARBA00023163"/>
    </source>
</evidence>